<feature type="compositionally biased region" description="Low complexity" evidence="1">
    <location>
        <begin position="395"/>
        <end position="407"/>
    </location>
</feature>
<evidence type="ECO:0000313" key="4">
    <source>
        <dbReference type="Proteomes" id="UP000237684"/>
    </source>
</evidence>
<evidence type="ECO:0000259" key="2">
    <source>
        <dbReference type="Pfam" id="PF07833"/>
    </source>
</evidence>
<feature type="region of interest" description="Disordered" evidence="1">
    <location>
        <begin position="290"/>
        <end position="318"/>
    </location>
</feature>
<dbReference type="AlphaFoldDB" id="A0A2S8SRH5"/>
<dbReference type="Proteomes" id="UP000237684">
    <property type="component" value="Unassembled WGS sequence"/>
</dbReference>
<evidence type="ECO:0000313" key="3">
    <source>
        <dbReference type="EMBL" id="PQV63411.1"/>
    </source>
</evidence>
<keyword evidence="4" id="KW-1185">Reference proteome</keyword>
<dbReference type="InterPro" id="IPR012854">
    <property type="entry name" value="Cu_amine_oxidase-like_N"/>
</dbReference>
<dbReference type="InterPro" id="IPR036582">
    <property type="entry name" value="Mao_N_sf"/>
</dbReference>
<accession>A0A2S8SRH5</accession>
<name>A0A2S8SRH5_9BACT</name>
<dbReference type="Gene3D" id="2.60.40.10">
    <property type="entry name" value="Immunoglobulins"/>
    <property type="match status" value="1"/>
</dbReference>
<feature type="compositionally biased region" description="Polar residues" evidence="1">
    <location>
        <begin position="519"/>
        <end position="530"/>
    </location>
</feature>
<evidence type="ECO:0000256" key="1">
    <source>
        <dbReference type="SAM" id="MobiDB-lite"/>
    </source>
</evidence>
<sequence length="799" mass="84257">MRGFLSQKSGRARHLGVSVGASLGLSVGISLCAGALIAGPLSSAALAAPTLGGDENGPQVQILQPGYQDVLKGKTKILIAVKTQKFNPQFVEMFIDGKPATTGPIALSATPSAQYDWNTKLFSDGPHKLMVRVTDTQGFRGWAEVNIFINNQKKIDLAPPSLSWKNTTSFDQLSGMASIELQAMDNFGVKLLMVSLKSASETDQKASAHSWLFNRPPYVIKFDTTSVPDGLYQLSAKAYDSFEQEGEAPPLTLGIVNSSVNATTVGDMLSGMARVEASNRKAVAQLKPAATQTAKASQTKVNAAPTDSAKSTKNEAAPKANVAKATVVANAGLAAAHKTPLLPSIPPLTVRNANAPTKLQSKASVTAKNLPAKLEVARLAQEQPSAQSEVAAPQLSTRASSLTRSTADGTISGVQSESNGATSEDWRTRLARAATPVENQSAETQSAEAANAETQNAETASLSALKSQAETEIAAPERIASASTKNEADEKIGASRFALPQGQERSLDGAPTWSTIQNENTPLVTPNTPLQVEAPDSVRSGRLGFPSTLVARGETAPMEDAAPQISDFAATPQPKISAREVLKARLEAVKTPRVGKAAAPDTRLAALPRPQKTDRSGAINAITVSPLQVNVSDALPAYHVAARSTDLRAVAARYGLPVDVLAANNGWKIERVLSAGERVKLPKQLKVAYHGVPVAGDAPSMLVGGTGVTAFRFMFEMAGGKLVWDAKKQQVVARKGDSEVVLSIGSNRAKVGDKDVMMELAAFLFEGRTMVPLRFFEEGLHAQVEWDPQTGRLVVAMAS</sequence>
<organism evidence="3 4">
    <name type="scientific">Abditibacterium utsteinense</name>
    <dbReference type="NCBI Taxonomy" id="1960156"/>
    <lineage>
        <taxon>Bacteria</taxon>
        <taxon>Pseudomonadati</taxon>
        <taxon>Abditibacteriota</taxon>
        <taxon>Abditibacteriia</taxon>
        <taxon>Abditibacteriales</taxon>
        <taxon>Abditibacteriaceae</taxon>
        <taxon>Abditibacterium</taxon>
    </lineage>
</organism>
<feature type="region of interest" description="Disordered" evidence="1">
    <location>
        <begin position="519"/>
        <end position="539"/>
    </location>
</feature>
<dbReference type="Pfam" id="PF07833">
    <property type="entry name" value="Cu_amine_oxidN1"/>
    <property type="match status" value="1"/>
</dbReference>
<feature type="domain" description="Copper amine oxidase-like N-terminal" evidence="2">
    <location>
        <begin position="692"/>
        <end position="793"/>
    </location>
</feature>
<dbReference type="InParanoid" id="A0A2S8SRH5"/>
<dbReference type="RefSeq" id="WP_106380490.1">
    <property type="nucleotide sequence ID" value="NZ_NIGF01000012.1"/>
</dbReference>
<comment type="caution">
    <text evidence="3">The sequence shown here is derived from an EMBL/GenBank/DDBJ whole genome shotgun (WGS) entry which is preliminary data.</text>
</comment>
<feature type="compositionally biased region" description="Polar residues" evidence="1">
    <location>
        <begin position="408"/>
        <end position="422"/>
    </location>
</feature>
<dbReference type="Gene3D" id="3.30.457.10">
    <property type="entry name" value="Copper amine oxidase-like, N-terminal domain"/>
    <property type="match status" value="1"/>
</dbReference>
<protein>
    <submittedName>
        <fullName evidence="3">Copper amine oxidase N-terminal domain-containing protein</fullName>
    </submittedName>
</protein>
<dbReference type="InterPro" id="IPR013783">
    <property type="entry name" value="Ig-like_fold"/>
</dbReference>
<reference evidence="3 4" key="1">
    <citation type="journal article" date="2018" name="Syst. Appl. Microbiol.">
        <title>Abditibacterium utsteinense sp. nov., the first cultivated member of candidate phylum FBP, isolated from ice-free Antarctic soil samples.</title>
        <authorList>
            <person name="Tahon G."/>
            <person name="Tytgat B."/>
            <person name="Lebbe L."/>
            <person name="Carlier A."/>
            <person name="Willems A."/>
        </authorList>
    </citation>
    <scope>NUCLEOTIDE SEQUENCE [LARGE SCALE GENOMIC DNA]</scope>
    <source>
        <strain evidence="3 4">LMG 29911</strain>
    </source>
</reference>
<proteinExistence type="predicted"/>
<gene>
    <name evidence="3" type="ORF">B1R32_11266</name>
</gene>
<feature type="compositionally biased region" description="Low complexity" evidence="1">
    <location>
        <begin position="438"/>
        <end position="460"/>
    </location>
</feature>
<dbReference type="EMBL" id="NIGF01000012">
    <property type="protein sequence ID" value="PQV63411.1"/>
    <property type="molecule type" value="Genomic_DNA"/>
</dbReference>
<feature type="region of interest" description="Disordered" evidence="1">
    <location>
        <begin position="379"/>
        <end position="460"/>
    </location>
</feature>
<feature type="compositionally biased region" description="Low complexity" evidence="1">
    <location>
        <begin position="290"/>
        <end position="300"/>
    </location>
</feature>
<dbReference type="SUPFAM" id="SSF55383">
    <property type="entry name" value="Copper amine oxidase, domain N"/>
    <property type="match status" value="1"/>
</dbReference>
<dbReference type="OrthoDB" id="9809781at2"/>